<accession>A0A366FK57</accession>
<dbReference type="EMBL" id="QNRK01000010">
    <property type="protein sequence ID" value="RBP14105.1"/>
    <property type="molecule type" value="Genomic_DNA"/>
</dbReference>
<reference evidence="4 5" key="1">
    <citation type="submission" date="2018-06" db="EMBL/GenBank/DDBJ databases">
        <title>Genomic Encyclopedia of Type Strains, Phase IV (KMG-IV): sequencing the most valuable type-strain genomes for metagenomic binning, comparative biology and taxonomic classification.</title>
        <authorList>
            <person name="Goeker M."/>
        </authorList>
    </citation>
    <scope>NUCLEOTIDE SEQUENCE [LARGE SCALE GENOMIC DNA]</scope>
    <source>
        <strain evidence="4 5">DSM 24875</strain>
    </source>
</reference>
<evidence type="ECO:0000259" key="3">
    <source>
        <dbReference type="PROSITE" id="PS01031"/>
    </source>
</evidence>
<dbReference type="InterPro" id="IPR002068">
    <property type="entry name" value="A-crystallin/Hsp20_dom"/>
</dbReference>
<comment type="caution">
    <text evidence="4">The sequence shown here is derived from an EMBL/GenBank/DDBJ whole genome shotgun (WGS) entry which is preliminary data.</text>
</comment>
<evidence type="ECO:0000313" key="5">
    <source>
        <dbReference type="Proteomes" id="UP000253529"/>
    </source>
</evidence>
<dbReference type="Pfam" id="PF00011">
    <property type="entry name" value="HSP20"/>
    <property type="match status" value="1"/>
</dbReference>
<dbReference type="RefSeq" id="WP_170153159.1">
    <property type="nucleotide sequence ID" value="NZ_QNRK01000010.1"/>
</dbReference>
<proteinExistence type="inferred from homology"/>
<dbReference type="Gene3D" id="2.60.40.790">
    <property type="match status" value="1"/>
</dbReference>
<dbReference type="PANTHER" id="PTHR11527">
    <property type="entry name" value="HEAT-SHOCK PROTEIN 20 FAMILY MEMBER"/>
    <property type="match status" value="1"/>
</dbReference>
<keyword evidence="5" id="KW-1185">Reference proteome</keyword>
<comment type="similarity">
    <text evidence="1 2">Belongs to the small heat shock protein (HSP20) family.</text>
</comment>
<dbReference type="Proteomes" id="UP000253529">
    <property type="component" value="Unassembled WGS sequence"/>
</dbReference>
<sequence>MADNKEMAVREKKELLAREERTVPGRSFVPSADIYETEEALAVVMEMPGVEKKDLEVGLENDVLRVEGRIDFARYKDMEPVYAEYNVGPYARSFALSNAIDRDAISASLEDGVLTLTLPKAKHAQPRKIAIG</sequence>
<dbReference type="SUPFAM" id="SSF49764">
    <property type="entry name" value="HSP20-like chaperones"/>
    <property type="match status" value="1"/>
</dbReference>
<dbReference type="CDD" id="cd06464">
    <property type="entry name" value="ACD_sHsps-like"/>
    <property type="match status" value="1"/>
</dbReference>
<dbReference type="PROSITE" id="PS01031">
    <property type="entry name" value="SHSP"/>
    <property type="match status" value="1"/>
</dbReference>
<dbReference type="AlphaFoldDB" id="A0A366FK57"/>
<dbReference type="InterPro" id="IPR008978">
    <property type="entry name" value="HSP20-like_chaperone"/>
</dbReference>
<evidence type="ECO:0000256" key="2">
    <source>
        <dbReference type="RuleBase" id="RU003616"/>
    </source>
</evidence>
<evidence type="ECO:0000256" key="1">
    <source>
        <dbReference type="PROSITE-ProRule" id="PRU00285"/>
    </source>
</evidence>
<evidence type="ECO:0000313" key="4">
    <source>
        <dbReference type="EMBL" id="RBP14105.1"/>
    </source>
</evidence>
<name>A0A366FK57_9HYPH</name>
<gene>
    <name evidence="4" type="ORF">DFR50_110130</name>
</gene>
<protein>
    <submittedName>
        <fullName evidence="4">HSP20 family molecular chaperone IbpA</fullName>
    </submittedName>
</protein>
<feature type="domain" description="SHSP" evidence="3">
    <location>
        <begin position="23"/>
        <end position="132"/>
    </location>
</feature>
<organism evidence="4 5">
    <name type="scientific">Roseiarcus fermentans</name>
    <dbReference type="NCBI Taxonomy" id="1473586"/>
    <lineage>
        <taxon>Bacteria</taxon>
        <taxon>Pseudomonadati</taxon>
        <taxon>Pseudomonadota</taxon>
        <taxon>Alphaproteobacteria</taxon>
        <taxon>Hyphomicrobiales</taxon>
        <taxon>Roseiarcaceae</taxon>
        <taxon>Roseiarcus</taxon>
    </lineage>
</organism>
<dbReference type="InterPro" id="IPR031107">
    <property type="entry name" value="Small_HSP"/>
</dbReference>